<organism evidence="2 3">
    <name type="scientific">Stephania cephalantha</name>
    <dbReference type="NCBI Taxonomy" id="152367"/>
    <lineage>
        <taxon>Eukaryota</taxon>
        <taxon>Viridiplantae</taxon>
        <taxon>Streptophyta</taxon>
        <taxon>Embryophyta</taxon>
        <taxon>Tracheophyta</taxon>
        <taxon>Spermatophyta</taxon>
        <taxon>Magnoliopsida</taxon>
        <taxon>Ranunculales</taxon>
        <taxon>Menispermaceae</taxon>
        <taxon>Menispermoideae</taxon>
        <taxon>Cissampelideae</taxon>
        <taxon>Stephania</taxon>
    </lineage>
</organism>
<name>A0AAP0P6A5_9MAGN</name>
<evidence type="ECO:0000256" key="1">
    <source>
        <dbReference type="SAM" id="MobiDB-lite"/>
    </source>
</evidence>
<feature type="compositionally biased region" description="Low complexity" evidence="1">
    <location>
        <begin position="64"/>
        <end position="80"/>
    </location>
</feature>
<dbReference type="EMBL" id="JBBNAG010000005">
    <property type="protein sequence ID" value="KAK9132383.1"/>
    <property type="molecule type" value="Genomic_DNA"/>
</dbReference>
<evidence type="ECO:0000313" key="2">
    <source>
        <dbReference type="EMBL" id="KAK9132383.1"/>
    </source>
</evidence>
<reference evidence="2 3" key="1">
    <citation type="submission" date="2024-01" db="EMBL/GenBank/DDBJ databases">
        <title>Genome assemblies of Stephania.</title>
        <authorList>
            <person name="Yang L."/>
        </authorList>
    </citation>
    <scope>NUCLEOTIDE SEQUENCE [LARGE SCALE GENOMIC DNA]</scope>
    <source>
        <strain evidence="2">JXDWG</strain>
        <tissue evidence="2">Leaf</tissue>
    </source>
</reference>
<feature type="compositionally biased region" description="Polar residues" evidence="1">
    <location>
        <begin position="96"/>
        <end position="105"/>
    </location>
</feature>
<evidence type="ECO:0000313" key="3">
    <source>
        <dbReference type="Proteomes" id="UP001419268"/>
    </source>
</evidence>
<keyword evidence="3" id="KW-1185">Reference proteome</keyword>
<dbReference type="Proteomes" id="UP001419268">
    <property type="component" value="Unassembled WGS sequence"/>
</dbReference>
<gene>
    <name evidence="2" type="ORF">Scep_011911</name>
</gene>
<feature type="compositionally biased region" description="Basic and acidic residues" evidence="1">
    <location>
        <begin position="14"/>
        <end position="26"/>
    </location>
</feature>
<dbReference type="AlphaFoldDB" id="A0AAP0P6A5"/>
<feature type="region of interest" description="Disordered" evidence="1">
    <location>
        <begin position="1"/>
        <end position="105"/>
    </location>
</feature>
<protein>
    <submittedName>
        <fullName evidence="2">Uncharacterized protein</fullName>
    </submittedName>
</protein>
<proteinExistence type="predicted"/>
<comment type="caution">
    <text evidence="2">The sequence shown here is derived from an EMBL/GenBank/DDBJ whole genome shotgun (WGS) entry which is preliminary data.</text>
</comment>
<accession>A0AAP0P6A5</accession>
<sequence>MAIPTTRNSMEDAGESREGTPARRSGDSAAATVSGSTGEGLAGLRHGGAYQQRDVRLQRRTSATRRSSPVAAAAAAAATAWSNGAVAHCRADRSPTRQQQWTMEA</sequence>